<comment type="subcellular location">
    <subcellularLocation>
        <location evidence="1">Cell envelope</location>
    </subcellularLocation>
</comment>
<comment type="similarity">
    <text evidence="2">Belongs to the membrane fusion protein (MFP) (TC 8.A.1) family.</text>
</comment>
<name>A0AAU7LV12_9BURK</name>
<dbReference type="SUPFAM" id="SSF111369">
    <property type="entry name" value="HlyD-like secretion proteins"/>
    <property type="match status" value="1"/>
</dbReference>
<accession>A0AAU7LV12</accession>
<feature type="compositionally biased region" description="Low complexity" evidence="3">
    <location>
        <begin position="398"/>
        <end position="432"/>
    </location>
</feature>
<dbReference type="InterPro" id="IPR058627">
    <property type="entry name" value="MdtA-like_C"/>
</dbReference>
<dbReference type="InterPro" id="IPR006143">
    <property type="entry name" value="RND_pump_MFP"/>
</dbReference>
<dbReference type="InterPro" id="IPR058624">
    <property type="entry name" value="MdtA-like_HH"/>
</dbReference>
<dbReference type="NCBIfam" id="TIGR01730">
    <property type="entry name" value="RND_mfp"/>
    <property type="match status" value="1"/>
</dbReference>
<dbReference type="InterPro" id="IPR058625">
    <property type="entry name" value="MdtA-like_BSH"/>
</dbReference>
<dbReference type="RefSeq" id="WP_349280814.1">
    <property type="nucleotide sequence ID" value="NZ_CBCSCU010000001.1"/>
</dbReference>
<dbReference type="AlphaFoldDB" id="A0AAU7LV12"/>
<feature type="domain" description="Multidrug resistance protein MdtA-like alpha-helical hairpin" evidence="4">
    <location>
        <begin position="120"/>
        <end position="188"/>
    </location>
</feature>
<organism evidence="8">
    <name type="scientific">Polaromonas hydrogenivorans</name>
    <dbReference type="NCBI Taxonomy" id="335476"/>
    <lineage>
        <taxon>Bacteria</taxon>
        <taxon>Pseudomonadati</taxon>
        <taxon>Pseudomonadota</taxon>
        <taxon>Betaproteobacteria</taxon>
        <taxon>Burkholderiales</taxon>
        <taxon>Comamonadaceae</taxon>
        <taxon>Polaromonas</taxon>
    </lineage>
</organism>
<evidence type="ECO:0000259" key="6">
    <source>
        <dbReference type="Pfam" id="PF25944"/>
    </source>
</evidence>
<evidence type="ECO:0000259" key="4">
    <source>
        <dbReference type="Pfam" id="PF25876"/>
    </source>
</evidence>
<dbReference type="EMBL" id="CP157675">
    <property type="protein sequence ID" value="XBP71436.1"/>
    <property type="molecule type" value="Genomic_DNA"/>
</dbReference>
<feature type="region of interest" description="Disordered" evidence="3">
    <location>
        <begin position="393"/>
        <end position="432"/>
    </location>
</feature>
<dbReference type="FunFam" id="2.40.420.20:FF:000001">
    <property type="entry name" value="Efflux RND transporter periplasmic adaptor subunit"/>
    <property type="match status" value="1"/>
</dbReference>
<dbReference type="GO" id="GO:0005886">
    <property type="term" value="C:plasma membrane"/>
    <property type="evidence" value="ECO:0007669"/>
    <property type="project" value="UniProtKB-SubCell"/>
</dbReference>
<sequence>MPTPCVAPSFLPARFVRHQPLVLVAVLSLFLAGCGKGDAPAAPGAGAPPPPPQVGVVTVTPGDVGLVTELPGRLEASRIAQVRARAAGILQKRLFREGSDVKEGQPLFTIDSAPYAAAAASARAGQARAEANLAQATALAERYKPLVEANAISKQEYANAVAAQKQAAADVAVGKANVQTASITLGYASVTAPISGRIGRSLVTEGALVGQGDATQLAVIQQINPMYVNFTQSASDVMKLRAAMASGQFKRASGSDAASVRIVLEDGTEYAQPGRLLFSDLTVDATTGQITLRAEVPNAGGQLLPGLYVRVRLEQAQATNAITLPQQAVTRTAQGDTVMVVGEGGKVSTRPIKIGSAKGTQWVVLDGLKTGEQVMVDGFQKLQMMPPGTPVKAVPWQPAAAPSAGAASAPGAAASAPSAASSAAPAASTAAK</sequence>
<dbReference type="Gene3D" id="2.40.30.170">
    <property type="match status" value="1"/>
</dbReference>
<evidence type="ECO:0000313" key="8">
    <source>
        <dbReference type="EMBL" id="XBP71436.1"/>
    </source>
</evidence>
<feature type="domain" description="Multidrug resistance protein MdtA-like barrel-sandwich hybrid" evidence="5">
    <location>
        <begin position="78"/>
        <end position="221"/>
    </location>
</feature>
<evidence type="ECO:0000256" key="1">
    <source>
        <dbReference type="ARBA" id="ARBA00004196"/>
    </source>
</evidence>
<dbReference type="GO" id="GO:0022857">
    <property type="term" value="F:transmembrane transporter activity"/>
    <property type="evidence" value="ECO:0007669"/>
    <property type="project" value="InterPro"/>
</dbReference>
<evidence type="ECO:0000256" key="3">
    <source>
        <dbReference type="SAM" id="MobiDB-lite"/>
    </source>
</evidence>
<dbReference type="InterPro" id="IPR058626">
    <property type="entry name" value="MdtA-like_b-barrel"/>
</dbReference>
<dbReference type="Pfam" id="PF25944">
    <property type="entry name" value="Beta-barrel_RND"/>
    <property type="match status" value="1"/>
</dbReference>
<dbReference type="Gene3D" id="1.10.287.470">
    <property type="entry name" value="Helix hairpin bin"/>
    <property type="match status" value="1"/>
</dbReference>
<feature type="domain" description="Multidrug resistance protein MdtA-like beta-barrel" evidence="6">
    <location>
        <begin position="225"/>
        <end position="315"/>
    </location>
</feature>
<dbReference type="Gene3D" id="2.40.420.20">
    <property type="match status" value="1"/>
</dbReference>
<dbReference type="GO" id="GO:0046677">
    <property type="term" value="P:response to antibiotic"/>
    <property type="evidence" value="ECO:0007669"/>
    <property type="project" value="TreeGrafter"/>
</dbReference>
<dbReference type="PANTHER" id="PTHR30158">
    <property type="entry name" value="ACRA/E-RELATED COMPONENT OF DRUG EFFLUX TRANSPORTER"/>
    <property type="match status" value="1"/>
</dbReference>
<gene>
    <name evidence="8" type="ORF">ABLV49_06465</name>
</gene>
<evidence type="ECO:0000259" key="7">
    <source>
        <dbReference type="Pfam" id="PF25967"/>
    </source>
</evidence>
<protein>
    <submittedName>
        <fullName evidence="8">Efflux RND transporter periplasmic adaptor subunit</fullName>
    </submittedName>
</protein>
<dbReference type="Gene3D" id="2.40.50.100">
    <property type="match status" value="1"/>
</dbReference>
<dbReference type="PANTHER" id="PTHR30158:SF3">
    <property type="entry name" value="MULTIDRUG EFFLUX PUMP SUBUNIT ACRA-RELATED"/>
    <property type="match status" value="1"/>
</dbReference>
<reference evidence="8" key="1">
    <citation type="submission" date="2024-05" db="EMBL/GenBank/DDBJ databases">
        <authorList>
            <person name="Bunk B."/>
            <person name="Swiderski J."/>
            <person name="Sproer C."/>
            <person name="Thiel V."/>
        </authorList>
    </citation>
    <scope>NUCLEOTIDE SEQUENCE</scope>
    <source>
        <strain evidence="8">DSM 17735</strain>
    </source>
</reference>
<dbReference type="Pfam" id="PF25876">
    <property type="entry name" value="HH_MFP_RND"/>
    <property type="match status" value="1"/>
</dbReference>
<feature type="domain" description="Multidrug resistance protein MdtA-like C-terminal permuted SH3" evidence="7">
    <location>
        <begin position="320"/>
        <end position="381"/>
    </location>
</feature>
<proteinExistence type="inferred from homology"/>
<dbReference type="Pfam" id="PF25967">
    <property type="entry name" value="RND-MFP_C"/>
    <property type="match status" value="1"/>
</dbReference>
<evidence type="ECO:0000259" key="5">
    <source>
        <dbReference type="Pfam" id="PF25917"/>
    </source>
</evidence>
<evidence type="ECO:0000256" key="2">
    <source>
        <dbReference type="ARBA" id="ARBA00009477"/>
    </source>
</evidence>
<dbReference type="Pfam" id="PF25917">
    <property type="entry name" value="BSH_RND"/>
    <property type="match status" value="1"/>
</dbReference>